<dbReference type="CDD" id="cd03215">
    <property type="entry name" value="ABC_Carb_Monos_II"/>
    <property type="match status" value="1"/>
</dbReference>
<evidence type="ECO:0000313" key="10">
    <source>
        <dbReference type="EMBL" id="XBS70697.1"/>
    </source>
</evidence>
<keyword evidence="7" id="KW-1278">Translocase</keyword>
<dbReference type="InterPro" id="IPR027417">
    <property type="entry name" value="P-loop_NTPase"/>
</dbReference>
<dbReference type="InterPro" id="IPR050107">
    <property type="entry name" value="ABC_carbohydrate_import_ATPase"/>
</dbReference>
<evidence type="ECO:0000256" key="3">
    <source>
        <dbReference type="ARBA" id="ARBA00022597"/>
    </source>
</evidence>
<dbReference type="CDD" id="cd03216">
    <property type="entry name" value="ABC_Carb_Monos_I"/>
    <property type="match status" value="1"/>
</dbReference>
<dbReference type="Gene3D" id="3.40.50.300">
    <property type="entry name" value="P-loop containing nucleotide triphosphate hydrolases"/>
    <property type="match status" value="2"/>
</dbReference>
<dbReference type="PANTHER" id="PTHR43790:SF1">
    <property type="entry name" value="XYLOSE IMPORT ATP-BINDING PROTEIN XYLG"/>
    <property type="match status" value="1"/>
</dbReference>
<evidence type="ECO:0000256" key="6">
    <source>
        <dbReference type="ARBA" id="ARBA00022840"/>
    </source>
</evidence>
<evidence type="ECO:0000256" key="8">
    <source>
        <dbReference type="ARBA" id="ARBA00023136"/>
    </source>
</evidence>
<dbReference type="InterPro" id="IPR003439">
    <property type="entry name" value="ABC_transporter-like_ATP-bd"/>
</dbReference>
<organism evidence="10">
    <name type="scientific">Acerihabitans sp. KWT182</name>
    <dbReference type="NCBI Taxonomy" id="3157919"/>
    <lineage>
        <taxon>Bacteria</taxon>
        <taxon>Pseudomonadati</taxon>
        <taxon>Pseudomonadota</taxon>
        <taxon>Gammaproteobacteria</taxon>
        <taxon>Enterobacterales</taxon>
        <taxon>Pectobacteriaceae</taxon>
        <taxon>Acerihabitans</taxon>
    </lineage>
</organism>
<keyword evidence="2" id="KW-1003">Cell membrane</keyword>
<dbReference type="PROSITE" id="PS00211">
    <property type="entry name" value="ABC_TRANSPORTER_1"/>
    <property type="match status" value="1"/>
</dbReference>
<dbReference type="InterPro" id="IPR017871">
    <property type="entry name" value="ABC_transporter-like_CS"/>
</dbReference>
<gene>
    <name evidence="10" type="ORF">ABK905_06055</name>
</gene>
<dbReference type="SUPFAM" id="SSF52540">
    <property type="entry name" value="P-loop containing nucleoside triphosphate hydrolases"/>
    <property type="match status" value="2"/>
</dbReference>
<dbReference type="SMART" id="SM00382">
    <property type="entry name" value="AAA"/>
    <property type="match status" value="2"/>
</dbReference>
<dbReference type="PROSITE" id="PS50893">
    <property type="entry name" value="ABC_TRANSPORTER_2"/>
    <property type="match status" value="2"/>
</dbReference>
<dbReference type="GO" id="GO:0016887">
    <property type="term" value="F:ATP hydrolysis activity"/>
    <property type="evidence" value="ECO:0007669"/>
    <property type="project" value="InterPro"/>
</dbReference>
<evidence type="ECO:0000256" key="2">
    <source>
        <dbReference type="ARBA" id="ARBA00022475"/>
    </source>
</evidence>
<evidence type="ECO:0000256" key="4">
    <source>
        <dbReference type="ARBA" id="ARBA00022737"/>
    </source>
</evidence>
<dbReference type="Pfam" id="PF00005">
    <property type="entry name" value="ABC_tran"/>
    <property type="match status" value="2"/>
</dbReference>
<dbReference type="EMBL" id="CP157947">
    <property type="protein sequence ID" value="XBS70697.1"/>
    <property type="molecule type" value="Genomic_DNA"/>
</dbReference>
<dbReference type="GO" id="GO:0005524">
    <property type="term" value="F:ATP binding"/>
    <property type="evidence" value="ECO:0007669"/>
    <property type="project" value="UniProtKB-KW"/>
</dbReference>
<keyword evidence="8" id="KW-0472">Membrane</keyword>
<keyword evidence="3" id="KW-0762">Sugar transport</keyword>
<evidence type="ECO:0000259" key="9">
    <source>
        <dbReference type="PROSITE" id="PS50893"/>
    </source>
</evidence>
<evidence type="ECO:0000256" key="1">
    <source>
        <dbReference type="ARBA" id="ARBA00022448"/>
    </source>
</evidence>
<feature type="domain" description="ABC transporter" evidence="9">
    <location>
        <begin position="249"/>
        <end position="493"/>
    </location>
</feature>
<keyword evidence="6 10" id="KW-0067">ATP-binding</keyword>
<keyword evidence="5" id="KW-0547">Nucleotide-binding</keyword>
<dbReference type="AlphaFoldDB" id="A0AAU7QCQ5"/>
<evidence type="ECO:0000256" key="7">
    <source>
        <dbReference type="ARBA" id="ARBA00022967"/>
    </source>
</evidence>
<keyword evidence="1" id="KW-0813">Transport</keyword>
<dbReference type="PANTHER" id="PTHR43790">
    <property type="entry name" value="CARBOHYDRATE TRANSPORT ATP-BINDING PROTEIN MG119-RELATED"/>
    <property type="match status" value="1"/>
</dbReference>
<accession>A0AAU7QCQ5</accession>
<sequence length="493" mass="53974">MEFLAVEHITKTFDGVTALNDVSFDISVGEIHGLVGENGCGKSTLMKIIAGVLDFDRGVLRINGRQREKYSAIEAVKQGIGIIYQDLSLFPNLTVLENIYVSQMVNENKSLVFPRAYRDKVDAIISQLGISLDLEADVDDLPIAKQQLVAIARALINDSRLIVLDEPTTALTRTEIKHLFALLQRLRGQGISFIFISHKLNELLEICDRVTVMRDGRLIDTVAGSELTTAKIEALMLGYELTYPARQSHATESVLLSVRGLCKTNSFQDISFDLHKGEVLGIAGLLGAGRTELALALFGIEPAQKGRIAIEGRPVTIGNVGAAVANGIAYVPEDRLLQGLIMQQSIAANTALCSLKSYLNPLGLLDGGKMRRAVSGLLKGMQVKYDTQDKEIKMLSGGNQQKVVLAKWLATHPRIFILDSPTVGIDVGAKSYIYQTVKEKAAEGMGIVFISDELPELLANCDRIIMMNRGRFGREYATDAIDNEALQREMENV</sequence>
<dbReference type="InterPro" id="IPR003593">
    <property type="entry name" value="AAA+_ATPase"/>
</dbReference>
<keyword evidence="4" id="KW-0677">Repeat</keyword>
<reference evidence="10" key="1">
    <citation type="submission" date="2024-06" db="EMBL/GenBank/DDBJ databases">
        <authorList>
            <person name="Coelho C."/>
            <person name="Bento M."/>
            <person name="Garcia E."/>
            <person name="Camelo A."/>
            <person name="Brandao I."/>
            <person name="Espirito Santo C."/>
            <person name="Trovao J."/>
            <person name="Verissimo A."/>
            <person name="Costa J."/>
            <person name="Tiago I."/>
        </authorList>
    </citation>
    <scope>NUCLEOTIDE SEQUENCE</scope>
    <source>
        <strain evidence="10">KWT182</strain>
    </source>
</reference>
<protein>
    <submittedName>
        <fullName evidence="10">Sugar ABC transporter ATP-binding protein</fullName>
    </submittedName>
</protein>
<proteinExistence type="predicted"/>
<evidence type="ECO:0000256" key="5">
    <source>
        <dbReference type="ARBA" id="ARBA00022741"/>
    </source>
</evidence>
<name>A0AAU7QCQ5_9GAMM</name>
<feature type="domain" description="ABC transporter" evidence="9">
    <location>
        <begin position="4"/>
        <end position="240"/>
    </location>
</feature>